<reference evidence="9 10" key="1">
    <citation type="journal article" date="2014" name="Proc. Natl. Acad. Sci. U.S.A.">
        <title>Trajectory and genomic determinants of fungal-pathogen speciation and host adaptation.</title>
        <authorList>
            <person name="Hu X."/>
            <person name="Xiao G."/>
            <person name="Zheng P."/>
            <person name="Shang Y."/>
            <person name="Su Y."/>
            <person name="Zhang X."/>
            <person name="Liu X."/>
            <person name="Zhan S."/>
            <person name="St Leger R.J."/>
            <person name="Wang C."/>
        </authorList>
    </citation>
    <scope>NUCLEOTIDE SEQUENCE [LARGE SCALE GENOMIC DNA]</scope>
    <source>
        <strain evidence="9 10">ARSEF 1941</strain>
    </source>
</reference>
<comment type="caution">
    <text evidence="9">The sequence shown here is derived from an EMBL/GenBank/DDBJ whole genome shotgun (WGS) entry which is preliminary data.</text>
</comment>
<dbReference type="AlphaFoldDB" id="A0A0B2WRU8"/>
<evidence type="ECO:0000313" key="9">
    <source>
        <dbReference type="EMBL" id="KHN98766.1"/>
    </source>
</evidence>
<dbReference type="InterPro" id="IPR008422">
    <property type="entry name" value="KN_HD"/>
</dbReference>
<feature type="region of interest" description="Disordered" evidence="6">
    <location>
        <begin position="1"/>
        <end position="36"/>
    </location>
</feature>
<dbReference type="Gene3D" id="1.10.10.60">
    <property type="entry name" value="Homeodomain-like"/>
    <property type="match status" value="1"/>
</dbReference>
<keyword evidence="10" id="KW-1185">Reference proteome</keyword>
<comment type="subcellular location">
    <subcellularLocation>
        <location evidence="5">Nucleus</location>
    </subcellularLocation>
</comment>
<feature type="compositionally biased region" description="Polar residues" evidence="6">
    <location>
        <begin position="385"/>
        <end position="400"/>
    </location>
</feature>
<feature type="domain" description="Homeobox" evidence="7">
    <location>
        <begin position="232"/>
        <end position="295"/>
    </location>
</feature>
<dbReference type="SUPFAM" id="SSF46689">
    <property type="entry name" value="Homeodomain-like"/>
    <property type="match status" value="1"/>
</dbReference>
<dbReference type="Gene3D" id="3.30.160.60">
    <property type="entry name" value="Classic Zinc Finger"/>
    <property type="match status" value="1"/>
</dbReference>
<evidence type="ECO:0000256" key="5">
    <source>
        <dbReference type="PROSITE-ProRule" id="PRU00108"/>
    </source>
</evidence>
<keyword evidence="1 5" id="KW-0238">DNA-binding</keyword>
<evidence type="ECO:0000256" key="2">
    <source>
        <dbReference type="ARBA" id="ARBA00023155"/>
    </source>
</evidence>
<keyword evidence="2 5" id="KW-0371">Homeobox</keyword>
<feature type="compositionally biased region" description="Polar residues" evidence="6">
    <location>
        <begin position="16"/>
        <end position="33"/>
    </location>
</feature>
<feature type="region of interest" description="Disordered" evidence="6">
    <location>
        <begin position="348"/>
        <end position="371"/>
    </location>
</feature>
<organism evidence="9 10">
    <name type="scientific">Metarhizium album (strain ARSEF 1941)</name>
    <dbReference type="NCBI Taxonomy" id="1081103"/>
    <lineage>
        <taxon>Eukaryota</taxon>
        <taxon>Fungi</taxon>
        <taxon>Dikarya</taxon>
        <taxon>Ascomycota</taxon>
        <taxon>Pezizomycotina</taxon>
        <taxon>Sordariomycetes</taxon>
        <taxon>Hypocreomycetidae</taxon>
        <taxon>Hypocreales</taxon>
        <taxon>Clavicipitaceae</taxon>
        <taxon>Metarhizium</taxon>
    </lineage>
</organism>
<feature type="compositionally biased region" description="Low complexity" evidence="6">
    <location>
        <begin position="221"/>
        <end position="237"/>
    </location>
</feature>
<dbReference type="PROSITE" id="PS50071">
    <property type="entry name" value="HOMEOBOX_2"/>
    <property type="match status" value="1"/>
</dbReference>
<dbReference type="GO" id="GO:0006355">
    <property type="term" value="P:regulation of DNA-templated transcription"/>
    <property type="evidence" value="ECO:0007669"/>
    <property type="project" value="InterPro"/>
</dbReference>
<dbReference type="InterPro" id="IPR009057">
    <property type="entry name" value="Homeodomain-like_sf"/>
</dbReference>
<feature type="DNA-binding region" description="Homeobox" evidence="5">
    <location>
        <begin position="234"/>
        <end position="296"/>
    </location>
</feature>
<proteinExistence type="predicted"/>
<dbReference type="InterPro" id="IPR050224">
    <property type="entry name" value="TALE_homeobox"/>
</dbReference>
<accession>A0A0B2WRU8</accession>
<dbReference type="Pfam" id="PF05920">
    <property type="entry name" value="Homeobox_KN"/>
    <property type="match status" value="1"/>
</dbReference>
<dbReference type="GO" id="GO:0003677">
    <property type="term" value="F:DNA binding"/>
    <property type="evidence" value="ECO:0007669"/>
    <property type="project" value="UniProtKB-UniRule"/>
</dbReference>
<keyword evidence="4" id="KW-0863">Zinc-finger</keyword>
<dbReference type="PANTHER" id="PTHR11850">
    <property type="entry name" value="HOMEOBOX PROTEIN TRANSCRIPTION FACTORS"/>
    <property type="match status" value="1"/>
</dbReference>
<name>A0A0B2WRU8_METAS</name>
<dbReference type="GO" id="GO:0005634">
    <property type="term" value="C:nucleus"/>
    <property type="evidence" value="ECO:0007669"/>
    <property type="project" value="UniProtKB-SubCell"/>
</dbReference>
<evidence type="ECO:0000313" key="10">
    <source>
        <dbReference type="Proteomes" id="UP000030816"/>
    </source>
</evidence>
<evidence type="ECO:0000259" key="7">
    <source>
        <dbReference type="PROSITE" id="PS50071"/>
    </source>
</evidence>
<dbReference type="STRING" id="1081103.A0A0B2WRU8"/>
<evidence type="ECO:0000256" key="1">
    <source>
        <dbReference type="ARBA" id="ARBA00023125"/>
    </source>
</evidence>
<dbReference type="SMART" id="SM00389">
    <property type="entry name" value="HOX"/>
    <property type="match status" value="1"/>
</dbReference>
<feature type="region of interest" description="Disordered" evidence="6">
    <location>
        <begin position="288"/>
        <end position="334"/>
    </location>
</feature>
<protein>
    <submittedName>
        <fullName evidence="9">Homeodomain-related protein</fullName>
    </submittedName>
</protein>
<evidence type="ECO:0000256" key="6">
    <source>
        <dbReference type="SAM" id="MobiDB-lite"/>
    </source>
</evidence>
<dbReference type="CDD" id="cd00086">
    <property type="entry name" value="homeodomain"/>
    <property type="match status" value="1"/>
</dbReference>
<feature type="compositionally biased region" description="Basic and acidic residues" evidence="6">
    <location>
        <begin position="191"/>
        <end position="207"/>
    </location>
</feature>
<keyword evidence="4" id="KW-0862">Zinc</keyword>
<evidence type="ECO:0000256" key="3">
    <source>
        <dbReference type="ARBA" id="ARBA00023242"/>
    </source>
</evidence>
<dbReference type="InterPro" id="IPR013087">
    <property type="entry name" value="Znf_C2H2_type"/>
</dbReference>
<dbReference type="GO" id="GO:0008270">
    <property type="term" value="F:zinc ion binding"/>
    <property type="evidence" value="ECO:0007669"/>
    <property type="project" value="UniProtKB-KW"/>
</dbReference>
<feature type="region of interest" description="Disordered" evidence="6">
    <location>
        <begin position="177"/>
        <end position="242"/>
    </location>
</feature>
<dbReference type="EMBL" id="AZHE01000006">
    <property type="protein sequence ID" value="KHN98766.1"/>
    <property type="molecule type" value="Genomic_DNA"/>
</dbReference>
<dbReference type="GeneID" id="63737683"/>
<dbReference type="RefSeq" id="XP_040679832.1">
    <property type="nucleotide sequence ID" value="XM_040822027.1"/>
</dbReference>
<dbReference type="Proteomes" id="UP000030816">
    <property type="component" value="Unassembled WGS sequence"/>
</dbReference>
<feature type="region of interest" description="Disordered" evidence="6">
    <location>
        <begin position="383"/>
        <end position="418"/>
    </location>
</feature>
<dbReference type="HOGENOM" id="CLU_020539_0_0_1"/>
<evidence type="ECO:0000256" key="4">
    <source>
        <dbReference type="PROSITE-ProRule" id="PRU00042"/>
    </source>
</evidence>
<keyword evidence="3 5" id="KW-0539">Nucleus</keyword>
<sequence length="558" mass="61782">MSAHGDFFTGGEADPSVSTSTGLESPQGISGTDATPGLPAELDWSEYLLFGADTGSQHVVSPRFAWAMPDFDAQVTSLTFSPPTAHRSRAPPCSSISAQYQWPELEPATYQEAMDEFFAKNGAWRPAEPCNHCKRLRLQCFILNTTEANPNPVDSCSSCVALFRICSLAERAKRGHSQFETSRPVIGHLHGVNEEEKRDNEEQEKKQQPTWRQTPRPVTGSSSAMAMAPLPSVTSKRSSSRSVRKTQVLRDWFALNIQDPYPTDDEKTVLAERSGLSRTQVVNWFTNARRRHRSSTRPVANKRTLGAASPMPRSPMSTMTPFERWRHSPPDGEAVSEAAIQEAIGSNLGVGRGAGVPGDADELGTSASTDSNLGLHTALRGASDGSFSNSSRASAHTTSDAVVLSERSSEDGAHPAWVKSAPARWKRSKVRCTFVCSYCSRSFNKKYDGLRHERTVHGPGGTSWVCAIPLPPEQPWVVWRLGQTQAECVLCGQAAPTEEHFQSHEFESCAQRAVQDRSFNRKDHMWQHLYKFHGCRKWQGWNPDMDLLRDRAEEKRPS</sequence>
<dbReference type="PROSITE" id="PS00028">
    <property type="entry name" value="ZINC_FINGER_C2H2_1"/>
    <property type="match status" value="1"/>
</dbReference>
<dbReference type="OrthoDB" id="10056939at2759"/>
<keyword evidence="4" id="KW-0479">Metal-binding</keyword>
<feature type="compositionally biased region" description="Low complexity" evidence="6">
    <location>
        <begin position="309"/>
        <end position="321"/>
    </location>
</feature>
<dbReference type="InterPro" id="IPR001356">
    <property type="entry name" value="HD"/>
</dbReference>
<gene>
    <name evidence="9" type="ORF">MAM_03228</name>
</gene>
<feature type="domain" description="C2H2-type" evidence="8">
    <location>
        <begin position="434"/>
        <end position="457"/>
    </location>
</feature>
<evidence type="ECO:0000259" key="8">
    <source>
        <dbReference type="PROSITE" id="PS50157"/>
    </source>
</evidence>
<dbReference type="PROSITE" id="PS50157">
    <property type="entry name" value="ZINC_FINGER_C2H2_2"/>
    <property type="match status" value="1"/>
</dbReference>